<gene>
    <name evidence="1" type="ORF">RISK_005424</name>
</gene>
<proteinExistence type="predicted"/>
<keyword evidence="2" id="KW-1185">Reference proteome</keyword>
<sequence length="37" mass="3961">MNAKRLTGFDPIILAYLLKSTGCKSLSSKTDQPGTGF</sequence>
<reference evidence="1" key="1">
    <citation type="submission" date="2015-05" db="EMBL/GenBank/DDBJ databases">
        <title>Permanent draft genome of Rhodopirellula islandicus K833.</title>
        <authorList>
            <person name="Kizina J."/>
            <person name="Richter M."/>
            <person name="Glockner F.O."/>
            <person name="Harder J."/>
        </authorList>
    </citation>
    <scope>NUCLEOTIDE SEQUENCE [LARGE SCALE GENOMIC DNA]</scope>
    <source>
        <strain evidence="1">K833</strain>
    </source>
</reference>
<organism evidence="1 2">
    <name type="scientific">Rhodopirellula islandica</name>
    <dbReference type="NCBI Taxonomy" id="595434"/>
    <lineage>
        <taxon>Bacteria</taxon>
        <taxon>Pseudomonadati</taxon>
        <taxon>Planctomycetota</taxon>
        <taxon>Planctomycetia</taxon>
        <taxon>Pirellulales</taxon>
        <taxon>Pirellulaceae</taxon>
        <taxon>Rhodopirellula</taxon>
    </lineage>
</organism>
<dbReference type="STRING" id="595434.RISK_005424"/>
<evidence type="ECO:0000313" key="2">
    <source>
        <dbReference type="Proteomes" id="UP000036367"/>
    </source>
</evidence>
<accession>A0A0J1B6Z2</accession>
<dbReference type="AlphaFoldDB" id="A0A0J1B6Z2"/>
<evidence type="ECO:0000313" key="1">
    <source>
        <dbReference type="EMBL" id="KLU02358.1"/>
    </source>
</evidence>
<dbReference type="Proteomes" id="UP000036367">
    <property type="component" value="Unassembled WGS sequence"/>
</dbReference>
<dbReference type="EMBL" id="LECT01000044">
    <property type="protein sequence ID" value="KLU02358.1"/>
    <property type="molecule type" value="Genomic_DNA"/>
</dbReference>
<name>A0A0J1B6Z2_RHOIS</name>
<protein>
    <submittedName>
        <fullName evidence="1">Uncharacterized protein</fullName>
    </submittedName>
</protein>
<dbReference type="PATRIC" id="fig|595434.4.peg.5154"/>
<comment type="caution">
    <text evidence="1">The sequence shown here is derived from an EMBL/GenBank/DDBJ whole genome shotgun (WGS) entry which is preliminary data.</text>
</comment>